<dbReference type="AlphaFoldDB" id="A0A1H9X791"/>
<dbReference type="Gene3D" id="3.90.176.10">
    <property type="entry name" value="Toxin ADP-ribosyltransferase, Chain A, domain 1"/>
    <property type="match status" value="1"/>
</dbReference>
<dbReference type="GO" id="GO:0005576">
    <property type="term" value="C:extracellular region"/>
    <property type="evidence" value="ECO:0007669"/>
    <property type="project" value="InterPro"/>
</dbReference>
<proteinExistence type="predicted"/>
<name>A0A1H9X791_BUTFI</name>
<organism evidence="2 3">
    <name type="scientific">Butyrivibrio fibrisolvens</name>
    <dbReference type="NCBI Taxonomy" id="831"/>
    <lineage>
        <taxon>Bacteria</taxon>
        <taxon>Bacillati</taxon>
        <taxon>Bacillota</taxon>
        <taxon>Clostridia</taxon>
        <taxon>Lachnospirales</taxon>
        <taxon>Lachnospiraceae</taxon>
        <taxon>Butyrivibrio</taxon>
    </lineage>
</organism>
<dbReference type="OrthoDB" id="2082480at2"/>
<evidence type="ECO:0000259" key="1">
    <source>
        <dbReference type="Pfam" id="PF03496"/>
    </source>
</evidence>
<dbReference type="SUPFAM" id="SSF56399">
    <property type="entry name" value="ADP-ribosylation"/>
    <property type="match status" value="1"/>
</dbReference>
<dbReference type="RefSeq" id="WP_074759012.1">
    <property type="nucleotide sequence ID" value="NZ_FOGJ01000047.1"/>
</dbReference>
<dbReference type="Proteomes" id="UP000182584">
    <property type="component" value="Unassembled WGS sequence"/>
</dbReference>
<dbReference type="InterPro" id="IPR003540">
    <property type="entry name" value="ADP-ribosyltransferase"/>
</dbReference>
<evidence type="ECO:0000313" key="2">
    <source>
        <dbReference type="EMBL" id="SES42056.1"/>
    </source>
</evidence>
<sequence>MKPLLFYRLKELLTNTGADWDKLAPTINNAIDFAHEYINSEPVKKIDVFHYSLEYCLAHSGESLNEHFRNDRLYDEDIDIANMVSTHSCKKDLVLYRGICDYVYDLMIQNAKNLSDIDLFEKGYMQCSLVKGHELNYKTKLRIYVPKGSTVIYLGNVNDEQGYYEVDIQHGAKLKIISIDKNYINCKLLETA</sequence>
<gene>
    <name evidence="2" type="ORF">SAMN04487884_1479</name>
</gene>
<accession>A0A1H9X791</accession>
<dbReference type="Pfam" id="PF03496">
    <property type="entry name" value="ADPrib_exo_Tox"/>
    <property type="match status" value="1"/>
</dbReference>
<reference evidence="2 3" key="1">
    <citation type="submission" date="2016-10" db="EMBL/GenBank/DDBJ databases">
        <authorList>
            <person name="de Groot N.N."/>
        </authorList>
    </citation>
    <scope>NUCLEOTIDE SEQUENCE [LARGE SCALE GENOMIC DNA]</scope>
    <source>
        <strain evidence="2 3">AR40</strain>
    </source>
</reference>
<feature type="domain" description="ADP ribosyltransferase" evidence="1">
    <location>
        <begin position="113"/>
        <end position="181"/>
    </location>
</feature>
<dbReference type="EMBL" id="FOGJ01000047">
    <property type="protein sequence ID" value="SES42056.1"/>
    <property type="molecule type" value="Genomic_DNA"/>
</dbReference>
<protein>
    <recommendedName>
        <fullName evidence="1">ADP ribosyltransferase domain-containing protein</fullName>
    </recommendedName>
</protein>
<evidence type="ECO:0000313" key="3">
    <source>
        <dbReference type="Proteomes" id="UP000182584"/>
    </source>
</evidence>